<evidence type="ECO:0000256" key="4">
    <source>
        <dbReference type="ARBA" id="ARBA00022989"/>
    </source>
</evidence>
<proteinExistence type="predicted"/>
<dbReference type="CDD" id="cd06579">
    <property type="entry name" value="TM_PBP1_transp_AraH_like"/>
    <property type="match status" value="1"/>
</dbReference>
<dbReference type="Pfam" id="PF02653">
    <property type="entry name" value="BPD_transp_2"/>
    <property type="match status" value="1"/>
</dbReference>
<feature type="transmembrane region" description="Helical" evidence="6">
    <location>
        <begin position="266"/>
        <end position="293"/>
    </location>
</feature>
<dbReference type="STRING" id="258515.SAMN05192585_102113"/>
<evidence type="ECO:0000256" key="6">
    <source>
        <dbReference type="SAM" id="Phobius"/>
    </source>
</evidence>
<reference evidence="7 8" key="1">
    <citation type="submission" date="2016-10" db="EMBL/GenBank/DDBJ databases">
        <authorList>
            <person name="de Groot N.N."/>
        </authorList>
    </citation>
    <scope>NUCLEOTIDE SEQUENCE [LARGE SCALE GENOMIC DNA]</scope>
    <source>
        <strain evidence="7 8">CGMCC 1.5012</strain>
    </source>
</reference>
<evidence type="ECO:0000256" key="1">
    <source>
        <dbReference type="ARBA" id="ARBA00004651"/>
    </source>
</evidence>
<feature type="transmembrane region" description="Helical" evidence="6">
    <location>
        <begin position="135"/>
        <end position="153"/>
    </location>
</feature>
<accession>A0A1G9USS1</accession>
<organism evidence="7 8">
    <name type="scientific">Acetanaerobacterium elongatum</name>
    <dbReference type="NCBI Taxonomy" id="258515"/>
    <lineage>
        <taxon>Bacteria</taxon>
        <taxon>Bacillati</taxon>
        <taxon>Bacillota</taxon>
        <taxon>Clostridia</taxon>
        <taxon>Eubacteriales</taxon>
        <taxon>Oscillospiraceae</taxon>
        <taxon>Acetanaerobacterium</taxon>
    </lineage>
</organism>
<feature type="transmembrane region" description="Helical" evidence="6">
    <location>
        <begin position="108"/>
        <end position="129"/>
    </location>
</feature>
<evidence type="ECO:0000256" key="3">
    <source>
        <dbReference type="ARBA" id="ARBA00022692"/>
    </source>
</evidence>
<gene>
    <name evidence="7" type="ORF">SAMN05192585_102113</name>
</gene>
<comment type="subcellular location">
    <subcellularLocation>
        <location evidence="1">Cell membrane</location>
        <topology evidence="1">Multi-pass membrane protein</topology>
    </subcellularLocation>
</comment>
<feature type="transmembrane region" description="Helical" evidence="6">
    <location>
        <begin position="305"/>
        <end position="324"/>
    </location>
</feature>
<keyword evidence="2" id="KW-1003">Cell membrane</keyword>
<name>A0A1G9USS1_9FIRM</name>
<keyword evidence="4 6" id="KW-1133">Transmembrane helix</keyword>
<keyword evidence="3 6" id="KW-0812">Transmembrane</keyword>
<evidence type="ECO:0000313" key="7">
    <source>
        <dbReference type="EMBL" id="SDM62946.1"/>
    </source>
</evidence>
<dbReference type="EMBL" id="FNID01000002">
    <property type="protein sequence ID" value="SDM62946.1"/>
    <property type="molecule type" value="Genomic_DNA"/>
</dbReference>
<evidence type="ECO:0000256" key="5">
    <source>
        <dbReference type="ARBA" id="ARBA00023136"/>
    </source>
</evidence>
<feature type="transmembrane region" description="Helical" evidence="6">
    <location>
        <begin position="70"/>
        <end position="96"/>
    </location>
</feature>
<feature type="transmembrane region" description="Helical" evidence="6">
    <location>
        <begin position="165"/>
        <end position="195"/>
    </location>
</feature>
<feature type="transmembrane region" description="Helical" evidence="6">
    <location>
        <begin position="226"/>
        <end position="245"/>
    </location>
</feature>
<dbReference type="Proteomes" id="UP000199182">
    <property type="component" value="Unassembled WGS sequence"/>
</dbReference>
<dbReference type="AlphaFoldDB" id="A0A1G9USS1"/>
<dbReference type="InterPro" id="IPR001851">
    <property type="entry name" value="ABC_transp_permease"/>
</dbReference>
<evidence type="ECO:0000313" key="8">
    <source>
        <dbReference type="Proteomes" id="UP000199182"/>
    </source>
</evidence>
<sequence length="332" mass="35023">MTMHKAINSKNTLLKSMYSSGIGYLKRNAGILIGLIALCVIISINSPIFLTQKNLMNVLRQISNNLYLASGMTIILIAGGIDLSVGSNIAVIGVMAGTLLNMGVPIPLVILACLVTGVVIGTINGAIIANTTLPPFIVTFAMLSILRGFAYVYTGGTTVRIDNKAYIAIGTGYLGFIPLPVVYLIVVLLIVYLILNKSRLGRHIYAVGGNEKAAAFSGINIRRIRMFIYIFSGVMAALAGIVLSARSYSGNPVAGDGAEMDAIAAVVLGGTSMLGGYGYIGGTIIGALIIGILSNGLNLMGIDSFWQIILKGIVILVAVYVDYVKNRKKNKT</sequence>
<keyword evidence="5 6" id="KW-0472">Membrane</keyword>
<protein>
    <submittedName>
        <fullName evidence="7">Monosaccharide ABC transporter membrane protein, CUT2 family</fullName>
    </submittedName>
</protein>
<feature type="transmembrane region" description="Helical" evidence="6">
    <location>
        <begin position="29"/>
        <end position="50"/>
    </location>
</feature>
<dbReference type="PANTHER" id="PTHR32196">
    <property type="entry name" value="ABC TRANSPORTER PERMEASE PROTEIN YPHD-RELATED-RELATED"/>
    <property type="match status" value="1"/>
</dbReference>
<evidence type="ECO:0000256" key="2">
    <source>
        <dbReference type="ARBA" id="ARBA00022475"/>
    </source>
</evidence>
<keyword evidence="8" id="KW-1185">Reference proteome</keyword>
<dbReference type="GO" id="GO:0022857">
    <property type="term" value="F:transmembrane transporter activity"/>
    <property type="evidence" value="ECO:0007669"/>
    <property type="project" value="InterPro"/>
</dbReference>
<dbReference type="GO" id="GO:0005886">
    <property type="term" value="C:plasma membrane"/>
    <property type="evidence" value="ECO:0007669"/>
    <property type="project" value="UniProtKB-SubCell"/>
</dbReference>